<feature type="region of interest" description="Disordered" evidence="1">
    <location>
        <begin position="1"/>
        <end position="136"/>
    </location>
</feature>
<dbReference type="Proteomes" id="UP000695022">
    <property type="component" value="Unplaced"/>
</dbReference>
<feature type="compositionally biased region" description="Basic and acidic residues" evidence="1">
    <location>
        <begin position="88"/>
        <end position="103"/>
    </location>
</feature>
<gene>
    <name evidence="3" type="primary">LOC106817699</name>
</gene>
<protein>
    <submittedName>
        <fullName evidence="3">Uncharacterized protein LOC106817699</fullName>
    </submittedName>
</protein>
<evidence type="ECO:0000313" key="3">
    <source>
        <dbReference type="RefSeq" id="XP_014677879.1"/>
    </source>
</evidence>
<dbReference type="GeneID" id="106817699"/>
<organism evidence="2 3">
    <name type="scientific">Priapulus caudatus</name>
    <name type="common">Priapulid worm</name>
    <dbReference type="NCBI Taxonomy" id="37621"/>
    <lineage>
        <taxon>Eukaryota</taxon>
        <taxon>Metazoa</taxon>
        <taxon>Ecdysozoa</taxon>
        <taxon>Scalidophora</taxon>
        <taxon>Priapulida</taxon>
        <taxon>Priapulimorpha</taxon>
        <taxon>Priapulimorphida</taxon>
        <taxon>Priapulidae</taxon>
        <taxon>Priapulus</taxon>
    </lineage>
</organism>
<sequence length="315" mass="34409">MADENVTAAGDCQANLDEGETKLEATLQTESEARPVTPEIKLTEPEEILLEPGVRPVTPEIKLTEPEESLLESDDSLTTRDIIPPEPETDRAEAEPSETKPEEIGTNPESSATSPQASQTEPEESRTESEPVPPSRVGRRVAVVAAVVVAIIAALWQVEAPEDRTPLVDKSVVLSLSQPHLFSLVSDLERVPQWFPEVLDVDEVDTSPIKAGKQYNVVFTTPVGWEHHVTVALLSFSPPDSLTLSTDSAVLPATVEFRVQQLPAGTGGAERARLTVRLFSDHRSYLFKMLGRPAMRFVSGNMVRNALFRLMLNSG</sequence>
<accession>A0ABM1F0A8</accession>
<feature type="compositionally biased region" description="Polar residues" evidence="1">
    <location>
        <begin position="107"/>
        <end position="117"/>
    </location>
</feature>
<proteinExistence type="predicted"/>
<dbReference type="InterPro" id="IPR023393">
    <property type="entry name" value="START-like_dom_sf"/>
</dbReference>
<keyword evidence="2" id="KW-1185">Reference proteome</keyword>
<evidence type="ECO:0000313" key="2">
    <source>
        <dbReference type="Proteomes" id="UP000695022"/>
    </source>
</evidence>
<name>A0ABM1F0A8_PRICU</name>
<dbReference type="Gene3D" id="3.30.530.20">
    <property type="match status" value="1"/>
</dbReference>
<feature type="compositionally biased region" description="Acidic residues" evidence="1">
    <location>
        <begin position="66"/>
        <end position="75"/>
    </location>
</feature>
<evidence type="ECO:0000256" key="1">
    <source>
        <dbReference type="SAM" id="MobiDB-lite"/>
    </source>
</evidence>
<dbReference type="RefSeq" id="XP_014677879.1">
    <property type="nucleotide sequence ID" value="XM_014822393.1"/>
</dbReference>
<reference evidence="3" key="1">
    <citation type="submission" date="2025-08" db="UniProtKB">
        <authorList>
            <consortium name="RefSeq"/>
        </authorList>
    </citation>
    <scope>IDENTIFICATION</scope>
</reference>
<dbReference type="CDD" id="cd07812">
    <property type="entry name" value="SRPBCC"/>
    <property type="match status" value="1"/>
</dbReference>
<dbReference type="SUPFAM" id="SSF55961">
    <property type="entry name" value="Bet v1-like"/>
    <property type="match status" value="1"/>
</dbReference>